<dbReference type="Proteomes" id="UP000824151">
    <property type="component" value="Unassembled WGS sequence"/>
</dbReference>
<reference evidence="2" key="1">
    <citation type="journal article" date="2021" name="PeerJ">
        <title>Extensive microbial diversity within the chicken gut microbiome revealed by metagenomics and culture.</title>
        <authorList>
            <person name="Gilroy R."/>
            <person name="Ravi A."/>
            <person name="Getino M."/>
            <person name="Pursley I."/>
            <person name="Horton D.L."/>
            <person name="Alikhan N.F."/>
            <person name="Baker D."/>
            <person name="Gharbi K."/>
            <person name="Hall N."/>
            <person name="Watson M."/>
            <person name="Adriaenssens E.M."/>
            <person name="Foster-Nyarko E."/>
            <person name="Jarju S."/>
            <person name="Secka A."/>
            <person name="Antonio M."/>
            <person name="Oren A."/>
            <person name="Chaudhuri R.R."/>
            <person name="La Ragione R."/>
            <person name="Hildebrand F."/>
            <person name="Pallen M.J."/>
        </authorList>
    </citation>
    <scope>NUCLEOTIDE SEQUENCE</scope>
    <source>
        <strain evidence="2">ChiHejej3B27-3195</strain>
    </source>
</reference>
<organism evidence="2 3">
    <name type="scientific">Candidatus Nesterenkonia stercoripullorum</name>
    <dbReference type="NCBI Taxonomy" id="2838701"/>
    <lineage>
        <taxon>Bacteria</taxon>
        <taxon>Bacillati</taxon>
        <taxon>Actinomycetota</taxon>
        <taxon>Actinomycetes</taxon>
        <taxon>Micrococcales</taxon>
        <taxon>Micrococcaceae</taxon>
        <taxon>Nesterenkonia</taxon>
    </lineage>
</organism>
<dbReference type="GO" id="GO:0016491">
    <property type="term" value="F:oxidoreductase activity"/>
    <property type="evidence" value="ECO:0007669"/>
    <property type="project" value="InterPro"/>
</dbReference>
<feature type="domain" description="NADPH-dependent FMN reductase-like" evidence="1">
    <location>
        <begin position="3"/>
        <end position="144"/>
    </location>
</feature>
<protein>
    <submittedName>
        <fullName evidence="2">NAD(P)H-dependent oxidoreductase</fullName>
    </submittedName>
</protein>
<dbReference type="InterPro" id="IPR029039">
    <property type="entry name" value="Flavoprotein-like_sf"/>
</dbReference>
<dbReference type="EMBL" id="DXGD01000311">
    <property type="protein sequence ID" value="HIX00153.1"/>
    <property type="molecule type" value="Genomic_DNA"/>
</dbReference>
<dbReference type="PANTHER" id="PTHR30543:SF21">
    <property type="entry name" value="NAD(P)H-DEPENDENT FMN REDUCTASE LOT6"/>
    <property type="match status" value="1"/>
</dbReference>
<evidence type="ECO:0000313" key="2">
    <source>
        <dbReference type="EMBL" id="HIX00153.1"/>
    </source>
</evidence>
<dbReference type="Gene3D" id="3.40.50.360">
    <property type="match status" value="1"/>
</dbReference>
<dbReference type="Pfam" id="PF03358">
    <property type="entry name" value="FMN_red"/>
    <property type="match status" value="1"/>
</dbReference>
<dbReference type="GO" id="GO:0005829">
    <property type="term" value="C:cytosol"/>
    <property type="evidence" value="ECO:0007669"/>
    <property type="project" value="TreeGrafter"/>
</dbReference>
<dbReference type="InterPro" id="IPR005025">
    <property type="entry name" value="FMN_Rdtase-like_dom"/>
</dbReference>
<evidence type="ECO:0000313" key="3">
    <source>
        <dbReference type="Proteomes" id="UP000824151"/>
    </source>
</evidence>
<dbReference type="AlphaFoldDB" id="A0A9D1UTK8"/>
<sequence>MLTIGFIVGSLAPDSINRKLSRVLVNHAPERVQMNEIDITELPLYDRHMDDDFPQVMSHFKDEVAAVDGLLLITPEHNQAYPAAVKNALDILTRGASSQLKGLPMGIVGASPSRFGTINSQGQLHQFLPRLGVRLMGTPVFALQVGEGTFPEDGVADESTSKRALRYMEAFATFVAVER</sequence>
<accession>A0A9D1UTK8</accession>
<dbReference type="InterPro" id="IPR050712">
    <property type="entry name" value="NAD(P)H-dep_reductase"/>
</dbReference>
<gene>
    <name evidence="2" type="ORF">H9871_08410</name>
</gene>
<reference evidence="2" key="2">
    <citation type="submission" date="2021-04" db="EMBL/GenBank/DDBJ databases">
        <authorList>
            <person name="Gilroy R."/>
        </authorList>
    </citation>
    <scope>NUCLEOTIDE SEQUENCE</scope>
    <source>
        <strain evidence="2">ChiHejej3B27-3195</strain>
    </source>
</reference>
<evidence type="ECO:0000259" key="1">
    <source>
        <dbReference type="Pfam" id="PF03358"/>
    </source>
</evidence>
<dbReference type="PANTHER" id="PTHR30543">
    <property type="entry name" value="CHROMATE REDUCTASE"/>
    <property type="match status" value="1"/>
</dbReference>
<proteinExistence type="predicted"/>
<comment type="caution">
    <text evidence="2">The sequence shown here is derived from an EMBL/GenBank/DDBJ whole genome shotgun (WGS) entry which is preliminary data.</text>
</comment>
<dbReference type="GO" id="GO:0010181">
    <property type="term" value="F:FMN binding"/>
    <property type="evidence" value="ECO:0007669"/>
    <property type="project" value="TreeGrafter"/>
</dbReference>
<name>A0A9D1UTK8_9MICC</name>
<dbReference type="SUPFAM" id="SSF52218">
    <property type="entry name" value="Flavoproteins"/>
    <property type="match status" value="1"/>
</dbReference>